<dbReference type="Proteomes" id="UP000019666">
    <property type="component" value="Unassembled WGS sequence"/>
</dbReference>
<dbReference type="InterPro" id="IPR014347">
    <property type="entry name" value="Tautomerase/MIF_sf"/>
</dbReference>
<comment type="caution">
    <text evidence="1">The sequence shown here is derived from an EMBL/GenBank/DDBJ whole genome shotgun (WGS) entry which is preliminary data.</text>
</comment>
<name>A0A017HPD5_9RHOB</name>
<proteinExistence type="predicted"/>
<dbReference type="PANTHER" id="PTHR35530:SF1">
    <property type="entry name" value="2-HYDROXYMUCONATE TAUTOMERASE"/>
    <property type="match status" value="1"/>
</dbReference>
<dbReference type="EMBL" id="AOSK01000057">
    <property type="protein sequence ID" value="EYD76170.1"/>
    <property type="molecule type" value="Genomic_DNA"/>
</dbReference>
<dbReference type="SUPFAM" id="SSF55331">
    <property type="entry name" value="Tautomerase/MIF"/>
    <property type="match status" value="1"/>
</dbReference>
<gene>
    <name evidence="1" type="ORF">Rumeso_02245</name>
</gene>
<protein>
    <recommendedName>
        <fullName evidence="3">4-oxalocrotonate tautomerase</fullName>
    </recommendedName>
</protein>
<dbReference type="AlphaFoldDB" id="A0A017HPD5"/>
<dbReference type="HOGENOM" id="CLU_154654_1_0_5"/>
<dbReference type="PANTHER" id="PTHR35530">
    <property type="entry name" value="TAUTOMERASE-RELATED"/>
    <property type="match status" value="1"/>
</dbReference>
<reference evidence="1 2" key="1">
    <citation type="submission" date="2013-02" db="EMBL/GenBank/DDBJ databases">
        <authorList>
            <person name="Fiebig A."/>
            <person name="Goeker M."/>
            <person name="Klenk H.-P.P."/>
        </authorList>
    </citation>
    <scope>NUCLEOTIDE SEQUENCE [LARGE SCALE GENOMIC DNA]</scope>
    <source>
        <strain evidence="1 2">DSM 19309</strain>
    </source>
</reference>
<evidence type="ECO:0000313" key="2">
    <source>
        <dbReference type="Proteomes" id="UP000019666"/>
    </source>
</evidence>
<dbReference type="OrthoDB" id="9803586at2"/>
<evidence type="ECO:0000313" key="1">
    <source>
        <dbReference type="EMBL" id="EYD76170.1"/>
    </source>
</evidence>
<accession>A0A017HPD5</accession>
<evidence type="ECO:0008006" key="3">
    <source>
        <dbReference type="Google" id="ProtNLM"/>
    </source>
</evidence>
<dbReference type="Gene3D" id="3.30.429.10">
    <property type="entry name" value="Macrophage Migration Inhibitory Factor"/>
    <property type="match status" value="2"/>
</dbReference>
<organism evidence="1 2">
    <name type="scientific">Rubellimicrobium mesophilum DSM 19309</name>
    <dbReference type="NCBI Taxonomy" id="442562"/>
    <lineage>
        <taxon>Bacteria</taxon>
        <taxon>Pseudomonadati</taxon>
        <taxon>Pseudomonadota</taxon>
        <taxon>Alphaproteobacteria</taxon>
        <taxon>Rhodobacterales</taxon>
        <taxon>Roseobacteraceae</taxon>
        <taxon>Rubellimicrobium</taxon>
    </lineage>
</organism>
<keyword evidence="2" id="KW-1185">Reference proteome</keyword>
<dbReference type="RefSeq" id="WP_037278175.1">
    <property type="nucleotide sequence ID" value="NZ_KK088554.1"/>
</dbReference>
<dbReference type="STRING" id="442562.Rumeso_02245"/>
<sequence>MPMITVRYVTPEPRPELPEQVATLATRLAADHLGKRPEVTAVVVELAAPGSWFVAGQNPTQLGLSAFWLTITITAGTNVKAETAAFVRAAFDSMLELLGPVREESYVLVQAVDGDAYGYGGRTQSARWADAHLG</sequence>